<dbReference type="NCBIfam" id="NF006072">
    <property type="entry name" value="PRK08217.1"/>
    <property type="match status" value="1"/>
</dbReference>
<dbReference type="Proteomes" id="UP000614811">
    <property type="component" value="Unassembled WGS sequence"/>
</dbReference>
<accession>A0A918REU1</accession>
<organism evidence="5 6">
    <name type="scientific">Arenicella chitinivorans</name>
    <dbReference type="NCBI Taxonomy" id="1329800"/>
    <lineage>
        <taxon>Bacteria</taxon>
        <taxon>Pseudomonadati</taxon>
        <taxon>Pseudomonadota</taxon>
        <taxon>Gammaproteobacteria</taxon>
        <taxon>Arenicellales</taxon>
        <taxon>Arenicellaceae</taxon>
        <taxon>Arenicella</taxon>
    </lineage>
</organism>
<evidence type="ECO:0000313" key="5">
    <source>
        <dbReference type="EMBL" id="GGZ96308.1"/>
    </source>
</evidence>
<feature type="domain" description="Ketoreductase" evidence="4">
    <location>
        <begin position="6"/>
        <end position="194"/>
    </location>
</feature>
<dbReference type="GO" id="GO:0030497">
    <property type="term" value="P:fatty acid elongation"/>
    <property type="evidence" value="ECO:0007669"/>
    <property type="project" value="TreeGrafter"/>
</dbReference>
<dbReference type="PANTHER" id="PTHR42760:SF135">
    <property type="entry name" value="BLL7886 PROTEIN"/>
    <property type="match status" value="1"/>
</dbReference>
<dbReference type="SMART" id="SM00822">
    <property type="entry name" value="PKS_KR"/>
    <property type="match status" value="1"/>
</dbReference>
<keyword evidence="6" id="KW-1185">Reference proteome</keyword>
<sequence length="248" mass="26196">MELTRKVIVITGGAGGLGLEMARAMQAHHANVVLIDIDQQRIDQAIAQLPGATGYAANLCDEAQVVDVFQRIVDACGAVDALINNAGVTNDGLLLKQREGDVTSLALSRFQSVLDVNLTGSFLCGREAAAHMVKAGVKGVIVNISSISRAGNVGQTSYSATKAAVVAMSTTWCKELARYGIRSVAIAPGFVRTEMTASMPPEILSRIEAQIPVNRMAQPAEIASGVLFALQNDYFNGRVLEIDGGLRL</sequence>
<dbReference type="RefSeq" id="WP_189398019.1">
    <property type="nucleotide sequence ID" value="NZ_BMXA01000001.1"/>
</dbReference>
<comment type="similarity">
    <text evidence="1 3">Belongs to the short-chain dehydrogenases/reductases (SDR) family.</text>
</comment>
<dbReference type="SUPFAM" id="SSF51735">
    <property type="entry name" value="NAD(P)-binding Rossmann-fold domains"/>
    <property type="match status" value="1"/>
</dbReference>
<reference evidence="5" key="2">
    <citation type="submission" date="2020-09" db="EMBL/GenBank/DDBJ databases">
        <authorList>
            <person name="Sun Q."/>
            <person name="Kim S."/>
        </authorList>
    </citation>
    <scope>NUCLEOTIDE SEQUENCE</scope>
    <source>
        <strain evidence="5">KCTC 12711</strain>
    </source>
</reference>
<evidence type="ECO:0000313" key="6">
    <source>
        <dbReference type="Proteomes" id="UP000614811"/>
    </source>
</evidence>
<dbReference type="InterPro" id="IPR036291">
    <property type="entry name" value="NAD(P)-bd_dom_sf"/>
</dbReference>
<dbReference type="PROSITE" id="PS00061">
    <property type="entry name" value="ADH_SHORT"/>
    <property type="match status" value="1"/>
</dbReference>
<dbReference type="Gene3D" id="3.40.50.720">
    <property type="entry name" value="NAD(P)-binding Rossmann-like Domain"/>
    <property type="match status" value="1"/>
</dbReference>
<dbReference type="EMBL" id="BMXA01000001">
    <property type="protein sequence ID" value="GGZ96308.1"/>
    <property type="molecule type" value="Genomic_DNA"/>
</dbReference>
<dbReference type="GO" id="GO:0016616">
    <property type="term" value="F:oxidoreductase activity, acting on the CH-OH group of donors, NAD or NADP as acceptor"/>
    <property type="evidence" value="ECO:0007669"/>
    <property type="project" value="TreeGrafter"/>
</dbReference>
<dbReference type="FunFam" id="3.40.50.720:FF:000173">
    <property type="entry name" value="3-oxoacyl-[acyl-carrier protein] reductase"/>
    <property type="match status" value="1"/>
</dbReference>
<evidence type="ECO:0000256" key="2">
    <source>
        <dbReference type="ARBA" id="ARBA00023002"/>
    </source>
</evidence>
<dbReference type="PANTHER" id="PTHR42760">
    <property type="entry name" value="SHORT-CHAIN DEHYDROGENASES/REDUCTASES FAMILY MEMBER"/>
    <property type="match status" value="1"/>
</dbReference>
<evidence type="ECO:0000256" key="1">
    <source>
        <dbReference type="ARBA" id="ARBA00006484"/>
    </source>
</evidence>
<dbReference type="Pfam" id="PF00106">
    <property type="entry name" value="adh_short"/>
    <property type="match status" value="1"/>
</dbReference>
<dbReference type="InterPro" id="IPR002347">
    <property type="entry name" value="SDR_fam"/>
</dbReference>
<protein>
    <submittedName>
        <fullName evidence="5">3-ketoacyl-ACP reductase</fullName>
    </submittedName>
</protein>
<dbReference type="PRINTS" id="PR00080">
    <property type="entry name" value="SDRFAMILY"/>
</dbReference>
<evidence type="ECO:0000259" key="4">
    <source>
        <dbReference type="SMART" id="SM00822"/>
    </source>
</evidence>
<dbReference type="InterPro" id="IPR020904">
    <property type="entry name" value="Sc_DH/Rdtase_CS"/>
</dbReference>
<evidence type="ECO:0000256" key="3">
    <source>
        <dbReference type="RuleBase" id="RU000363"/>
    </source>
</evidence>
<comment type="caution">
    <text evidence="5">The sequence shown here is derived from an EMBL/GenBank/DDBJ whole genome shotgun (WGS) entry which is preliminary data.</text>
</comment>
<dbReference type="PRINTS" id="PR00081">
    <property type="entry name" value="GDHRDH"/>
</dbReference>
<proteinExistence type="inferred from homology"/>
<name>A0A918REU1_9GAMM</name>
<dbReference type="AlphaFoldDB" id="A0A918REU1"/>
<gene>
    <name evidence="5" type="ORF">GCM10008090_00670</name>
</gene>
<keyword evidence="2" id="KW-0560">Oxidoreductase</keyword>
<reference evidence="5" key="1">
    <citation type="journal article" date="2014" name="Int. J. Syst. Evol. Microbiol.">
        <title>Complete genome sequence of Corynebacterium casei LMG S-19264T (=DSM 44701T), isolated from a smear-ripened cheese.</title>
        <authorList>
            <consortium name="US DOE Joint Genome Institute (JGI-PGF)"/>
            <person name="Walter F."/>
            <person name="Albersmeier A."/>
            <person name="Kalinowski J."/>
            <person name="Ruckert C."/>
        </authorList>
    </citation>
    <scope>NUCLEOTIDE SEQUENCE</scope>
    <source>
        <strain evidence="5">KCTC 12711</strain>
    </source>
</reference>
<dbReference type="InterPro" id="IPR057326">
    <property type="entry name" value="KR_dom"/>
</dbReference>